<name>A0A2R7Y0D1_9ARCH</name>
<evidence type="ECO:0000313" key="2">
    <source>
        <dbReference type="Proteomes" id="UP000244066"/>
    </source>
</evidence>
<organism evidence="1 2">
    <name type="scientific">Candidatus Terraquivivens tikiterensis</name>
    <dbReference type="NCBI Taxonomy" id="1980982"/>
    <lineage>
        <taxon>Archaea</taxon>
        <taxon>Nitrososphaerota</taxon>
        <taxon>Candidatus Wolframiiraptoraceae</taxon>
        <taxon>Candidatus Terraquivivens</taxon>
    </lineage>
</organism>
<protein>
    <submittedName>
        <fullName evidence="1">Uncharacterized protein</fullName>
    </submittedName>
</protein>
<comment type="caution">
    <text evidence="1">The sequence shown here is derived from an EMBL/GenBank/DDBJ whole genome shotgun (WGS) entry which is preliminary data.</text>
</comment>
<accession>A0A2R7Y0D1</accession>
<dbReference type="Gene3D" id="3.40.50.300">
    <property type="entry name" value="P-loop containing nucleotide triphosphate hydrolases"/>
    <property type="match status" value="1"/>
</dbReference>
<dbReference type="AlphaFoldDB" id="A0A2R7Y0D1"/>
<proteinExistence type="predicted"/>
<feature type="non-terminal residue" evidence="1">
    <location>
        <position position="1"/>
    </location>
</feature>
<gene>
    <name evidence="1" type="ORF">B9J98_08320</name>
</gene>
<sequence>TSLMCMTSTRILSGGNRVALLEMDFLNPLLHLIFPQKTLKAYVNDFLFGEASLDDVLVDVGQDVNVKEQRSFMVGYMNHLEGPRRRMELADAARDGRIIKTLEKARWEFKGEPLDFVLIDMPPWSNCLFDTVSVISDVVFFVMRPSRIELTVLRQRYSSLFSRIVAKIVPVINFYDPNDKRHAEILEEMKGRYPEFTEAFTFPYYQDLISGPSKVLLSDTSHPIYKDVGKALVHVFGDRGRLANSREKETNPTPVEAVRLSSKLPKVQYPDSL</sequence>
<dbReference type="EMBL" id="NDWU01000036">
    <property type="protein sequence ID" value="PUA30985.1"/>
    <property type="molecule type" value="Genomic_DNA"/>
</dbReference>
<dbReference type="Proteomes" id="UP000244066">
    <property type="component" value="Unassembled WGS sequence"/>
</dbReference>
<dbReference type="InterPro" id="IPR027417">
    <property type="entry name" value="P-loop_NTPase"/>
</dbReference>
<dbReference type="SUPFAM" id="SSF52540">
    <property type="entry name" value="P-loop containing nucleoside triphosphate hydrolases"/>
    <property type="match status" value="1"/>
</dbReference>
<reference evidence="1 2" key="1">
    <citation type="submission" date="2017-04" db="EMBL/GenBank/DDBJ databases">
        <title>Draft Aigarchaeota genome from a New Zealand hot spring.</title>
        <authorList>
            <person name="Reysenbach A.-L."/>
            <person name="Donaho J.A."/>
            <person name="Gerhart J."/>
            <person name="Kelley J.F."/>
            <person name="Kouba K."/>
            <person name="Podar M."/>
            <person name="Stott M."/>
        </authorList>
    </citation>
    <scope>NUCLEOTIDE SEQUENCE [LARGE SCALE GENOMIC DNA]</scope>
    <source>
        <strain evidence="1">NZ13_MG1</strain>
    </source>
</reference>
<evidence type="ECO:0000313" key="1">
    <source>
        <dbReference type="EMBL" id="PUA30985.1"/>
    </source>
</evidence>